<accession>A0A1E4RQS6</accession>
<name>A0A1E4RQS6_9ASCO</name>
<organism evidence="5 6">
    <name type="scientific">Hyphopichia burtonii NRRL Y-1933</name>
    <dbReference type="NCBI Taxonomy" id="984485"/>
    <lineage>
        <taxon>Eukaryota</taxon>
        <taxon>Fungi</taxon>
        <taxon>Dikarya</taxon>
        <taxon>Ascomycota</taxon>
        <taxon>Saccharomycotina</taxon>
        <taxon>Pichiomycetes</taxon>
        <taxon>Debaryomycetaceae</taxon>
        <taxon>Hyphopichia</taxon>
    </lineage>
</organism>
<dbReference type="EMBL" id="KV454538">
    <property type="protein sequence ID" value="ODV69588.1"/>
    <property type="molecule type" value="Genomic_DNA"/>
</dbReference>
<dbReference type="Pfam" id="PF25151">
    <property type="entry name" value="TPR_Trm732_C"/>
    <property type="match status" value="1"/>
</dbReference>
<feature type="domain" description="tRNA (32-2'-O)-methyltransferase regulator THADA-like C-terminal TPR repeats region" evidence="4">
    <location>
        <begin position="243"/>
        <end position="391"/>
    </location>
</feature>
<evidence type="ECO:0000259" key="3">
    <source>
        <dbReference type="Pfam" id="PF10350"/>
    </source>
</evidence>
<dbReference type="GO" id="GO:0030488">
    <property type="term" value="P:tRNA methylation"/>
    <property type="evidence" value="ECO:0007669"/>
    <property type="project" value="TreeGrafter"/>
</dbReference>
<dbReference type="PANTHER" id="PTHR14387:SF0">
    <property type="entry name" value="DUF2428 DOMAIN-CONTAINING PROTEIN"/>
    <property type="match status" value="1"/>
</dbReference>
<evidence type="ECO:0000313" key="5">
    <source>
        <dbReference type="EMBL" id="ODV69588.1"/>
    </source>
</evidence>
<dbReference type="GeneID" id="30994974"/>
<dbReference type="InterPro" id="IPR016024">
    <property type="entry name" value="ARM-type_fold"/>
</dbReference>
<evidence type="ECO:0000259" key="4">
    <source>
        <dbReference type="Pfam" id="PF25151"/>
    </source>
</evidence>
<dbReference type="InterPro" id="IPR011989">
    <property type="entry name" value="ARM-like"/>
</dbReference>
<evidence type="ECO:0000256" key="1">
    <source>
        <dbReference type="ARBA" id="ARBA00010409"/>
    </source>
</evidence>
<comment type="similarity">
    <text evidence="1">Belongs to the THADA family.</text>
</comment>
<dbReference type="InterPro" id="IPR051954">
    <property type="entry name" value="tRNA_methyltransferase_THADA"/>
</dbReference>
<dbReference type="STRING" id="984485.A0A1E4RQS6"/>
<proteinExistence type="inferred from homology"/>
<dbReference type="Gene3D" id="1.25.10.10">
    <property type="entry name" value="Leucine-rich Repeat Variant"/>
    <property type="match status" value="1"/>
</dbReference>
<evidence type="ECO:0000256" key="2">
    <source>
        <dbReference type="ARBA" id="ARBA00022694"/>
    </source>
</evidence>
<dbReference type="Proteomes" id="UP000095085">
    <property type="component" value="Unassembled WGS sequence"/>
</dbReference>
<dbReference type="InterPro" id="IPR056842">
    <property type="entry name" value="THADA-like_TPR_C"/>
</dbReference>
<dbReference type="AlphaFoldDB" id="A0A1E4RQS6"/>
<dbReference type="RefSeq" id="XP_020078655.1">
    <property type="nucleotide sequence ID" value="XM_020220424.1"/>
</dbReference>
<dbReference type="Pfam" id="PF10350">
    <property type="entry name" value="DUF2428"/>
    <property type="match status" value="1"/>
</dbReference>
<feature type="domain" description="DUF2428" evidence="3">
    <location>
        <begin position="4"/>
        <end position="241"/>
    </location>
</feature>
<reference evidence="6" key="1">
    <citation type="submission" date="2016-05" db="EMBL/GenBank/DDBJ databases">
        <title>Comparative genomics of biotechnologically important yeasts.</title>
        <authorList>
            <consortium name="DOE Joint Genome Institute"/>
            <person name="Riley R."/>
            <person name="Haridas S."/>
            <person name="Wolfe K.H."/>
            <person name="Lopes M.R."/>
            <person name="Hittinger C.T."/>
            <person name="Goker M."/>
            <person name="Salamov A."/>
            <person name="Wisecaver J."/>
            <person name="Long T.M."/>
            <person name="Aerts A.L."/>
            <person name="Barry K."/>
            <person name="Choi C."/>
            <person name="Clum A."/>
            <person name="Coughlan A.Y."/>
            <person name="Deshpande S."/>
            <person name="Douglass A.P."/>
            <person name="Hanson S.J."/>
            <person name="Klenk H.-P."/>
            <person name="Labutti K."/>
            <person name="Lapidus A."/>
            <person name="Lindquist E."/>
            <person name="Lipzen A."/>
            <person name="Meier-Kolthoff J.P."/>
            <person name="Ohm R.A."/>
            <person name="Otillar R.P."/>
            <person name="Pangilinan J."/>
            <person name="Peng Y."/>
            <person name="Rokas A."/>
            <person name="Rosa C.A."/>
            <person name="Scheuner C."/>
            <person name="Sibirny A.A."/>
            <person name="Slot J.C."/>
            <person name="Stielow J.B."/>
            <person name="Sun H."/>
            <person name="Kurtzman C.P."/>
            <person name="Blackwell M."/>
            <person name="Grigoriev I.V."/>
            <person name="Jeffries T.W."/>
        </authorList>
    </citation>
    <scope>NUCLEOTIDE SEQUENCE [LARGE SCALE GENOMIC DNA]</scope>
    <source>
        <strain evidence="6">NRRL Y-1933</strain>
    </source>
</reference>
<dbReference type="GO" id="GO:0005829">
    <property type="term" value="C:cytosol"/>
    <property type="evidence" value="ECO:0007669"/>
    <property type="project" value="TreeGrafter"/>
</dbReference>
<gene>
    <name evidence="5" type="ORF">HYPBUDRAFT_151291</name>
</gene>
<keyword evidence="2" id="KW-0819">tRNA processing</keyword>
<protein>
    <submittedName>
        <fullName evidence="5">Uncharacterized protein</fullName>
    </submittedName>
</protein>
<sequence length="876" mass="99261">MIIEKVLILWDITKPTLSNSKDSASNSGVDAEDEEFSMTSEDRIRLRFSWKAVKESTTLLGTILQACFCSKSNSTKLADNFFIKSANIIMDQLSSVSHRGAFSSIYPTFVSVCEIFLRTDSLKNYPSSWLISSIELIQSKSQYISRRSGGLPYLITGVLTAEKVMGESLSSSMDMTFKNLLHIAQLEYIPNADEKMDIPQVHAFNCMKHIFIDSQLANRSNVYVKEALKLTLFNFNNATWAIRNCAMMLFTALQNRVFGTKKLGDFLPSTPARSFFAKYDGVDNILYDLLHEAVNNNDGKSDKFEVIFPILTIISRLESSGTDETSRFENLLMDNCLGNNYWKVREMAARLLASILHPNALLNTARKLMSECEDSCKSFNKAHGNLLAILEIIRRIKTRLPNHCVDSDFKGQICSKVTLFLMYLTTFSWVTSKTYVEILHELSEDSEPERMPHVLLNIIGNFIIGSLLSANAHDRLNGSRRLTLSSLTSVLLNGYKKMNMCDEIIDLIALLFSCVDEYEVQLVAINFCNENIDMLINNSNTPTLMDELWNLVNNKDCWSHIRSHALGLVQVFSTKNISFQKHENAINTLYSFTSKAYSEDVNSRALDALGPVVAQMGSENTNQFLDLCENFIEDSTPFTIRYSAVHAITQFGVISIKQGKFNLYSARAICIIHNSLSDDDEDIRNIAADSYRLIFETPYKQVPSIISNLLSTTFLELFPSDITERVLVDYFIRSKPEISYRITETDLQTDDLPFDVESLNLYRDDISKRLQIIRSIIKVNNISPLSAQSLNALKTKILNDLDLIYLFAIKRGMDGYVGWSKDDFVFTSTTETVLDAKMFLNLTDDIDVVTKLENVMNLLKLHDLNLSIKRLTNSCK</sequence>
<dbReference type="SUPFAM" id="SSF48371">
    <property type="entry name" value="ARM repeat"/>
    <property type="match status" value="1"/>
</dbReference>
<dbReference type="InterPro" id="IPR019442">
    <property type="entry name" value="THADA/TRM732_DUF2428"/>
</dbReference>
<evidence type="ECO:0000313" key="6">
    <source>
        <dbReference type="Proteomes" id="UP000095085"/>
    </source>
</evidence>
<dbReference type="PANTHER" id="PTHR14387">
    <property type="entry name" value="THADA/DEATH RECEPTOR INTERACTING PROTEIN"/>
    <property type="match status" value="1"/>
</dbReference>
<keyword evidence="6" id="KW-1185">Reference proteome</keyword>
<dbReference type="OrthoDB" id="73997at2759"/>